<dbReference type="PROSITE" id="PS51192">
    <property type="entry name" value="HELICASE_ATP_BIND_1"/>
    <property type="match status" value="1"/>
</dbReference>
<proteinExistence type="inferred from homology"/>
<dbReference type="Pfam" id="PF00271">
    <property type="entry name" value="Helicase_C"/>
    <property type="match status" value="1"/>
</dbReference>
<dbReference type="Pfam" id="PF00270">
    <property type="entry name" value="DEAD"/>
    <property type="match status" value="1"/>
</dbReference>
<comment type="similarity">
    <text evidence="5">Belongs to the DEAD box helicase family.</text>
</comment>
<dbReference type="STRING" id="401625.A0A0P1BAM7"/>
<keyword evidence="3 5" id="KW-0067">ATP-binding</keyword>
<evidence type="ECO:0000256" key="4">
    <source>
        <dbReference type="ARBA" id="ARBA00022884"/>
    </source>
</evidence>
<dbReference type="OrthoDB" id="193716at2759"/>
<dbReference type="Gene3D" id="3.40.50.300">
    <property type="entry name" value="P-loop containing nucleotide triphosphate hydrolases"/>
    <property type="match status" value="2"/>
</dbReference>
<evidence type="ECO:0000313" key="10">
    <source>
        <dbReference type="Proteomes" id="UP000054845"/>
    </source>
</evidence>
<keyword evidence="2 5" id="KW-0378">Hydrolase</keyword>
<evidence type="ECO:0000256" key="3">
    <source>
        <dbReference type="ARBA" id="ARBA00022840"/>
    </source>
</evidence>
<dbReference type="SMART" id="SM00487">
    <property type="entry name" value="DEXDc"/>
    <property type="match status" value="1"/>
</dbReference>
<reference evidence="9 10" key="1">
    <citation type="submission" date="2014-09" db="EMBL/GenBank/DDBJ databases">
        <authorList>
            <person name="Magalhaes I.L.F."/>
            <person name="Oliveira U."/>
            <person name="Santos F.R."/>
            <person name="Vidigal T.H.D.A."/>
            <person name="Brescovit A.D."/>
            <person name="Santos A.J."/>
        </authorList>
    </citation>
    <scope>NUCLEOTIDE SEQUENCE [LARGE SCALE GENOMIC DNA]</scope>
</reference>
<protein>
    <recommendedName>
        <fullName evidence="5">ATP-dependent RNA helicase</fullName>
        <ecNumber evidence="5">3.6.4.13</ecNumber>
    </recommendedName>
</protein>
<feature type="domain" description="Helicase C-terminal" evidence="8">
    <location>
        <begin position="312"/>
        <end position="470"/>
    </location>
</feature>
<feature type="domain" description="Helicase ATP-binding" evidence="7">
    <location>
        <begin position="97"/>
        <end position="279"/>
    </location>
</feature>
<feature type="region of interest" description="Disordered" evidence="6">
    <location>
        <begin position="1"/>
        <end position="39"/>
    </location>
</feature>
<sequence length="633" mass="67309">MSGTETRGRGRRGRGGGGAGNRQPNGHRRSASNGAEFKLERAHDFSTQAAPRAPLPGSSMASHLATSSFASLSDRVDERILSFIPFESMSDVQSASLDPALSGKDVLVQAKTGTGKTIAYLLPSLQRLLSGPPSNGQHVRLLVLSPTRELALQIQREAEMLLPGLRGVLGSQCVIGGSNINTERQLLQRQRKDILIATPGRLMDHLQTSNLAPSVSKLQILVADEADRMFDMGFRPVLEQIQTFLPTRSQGRQTLLFSATVPKGLKETARLAQDAAFINCLSEEEANVHKHIKQQYVLAPLADQLVMALHYVLQDIKVNGPESKPILFFQTARSASLAHDVFETRPYKEAIAQAGGKNFEVCAIHSRMSQGARVRNTNNFAAGKSGVLLSSDVAARGVDFPGVSLVLQLGAPSEVDQYIHRVGRTGRAGAGGSGMLVLNDFEGKFVQKAAFKELPVTKVDRDAAFEDALGYARQVYNAAIGQVGDDEKAATYRALMGYLNGEKKWIGWDSKELVVRMNEYAIQGLRFAEASGSLPGITPKAVGMMNLKPFSHMLNIQRDDKQQQGGAGGSRGGGAGRGGRGGAHGGSGRNQGANGLPSSDSSSGRGSGAQRGIGGGGPRRGGGGGRGRGPKPY</sequence>
<dbReference type="AlphaFoldDB" id="A0A0P1BAM7"/>
<dbReference type="GO" id="GO:0005524">
    <property type="term" value="F:ATP binding"/>
    <property type="evidence" value="ECO:0007669"/>
    <property type="project" value="UniProtKB-UniRule"/>
</dbReference>
<dbReference type="InterPro" id="IPR014001">
    <property type="entry name" value="Helicase_ATP-bd"/>
</dbReference>
<dbReference type="InterPro" id="IPR001650">
    <property type="entry name" value="Helicase_C-like"/>
</dbReference>
<dbReference type="PANTHER" id="PTHR24031">
    <property type="entry name" value="RNA HELICASE"/>
    <property type="match status" value="1"/>
</dbReference>
<keyword evidence="4 5" id="KW-0694">RNA-binding</keyword>
<dbReference type="GO" id="GO:0016787">
    <property type="term" value="F:hydrolase activity"/>
    <property type="evidence" value="ECO:0007669"/>
    <property type="project" value="UniProtKB-KW"/>
</dbReference>
<dbReference type="SMART" id="SM00490">
    <property type="entry name" value="HELICc"/>
    <property type="match status" value="1"/>
</dbReference>
<dbReference type="SUPFAM" id="SSF52540">
    <property type="entry name" value="P-loop containing nucleoside triphosphate hydrolases"/>
    <property type="match status" value="1"/>
</dbReference>
<dbReference type="EMBL" id="CCYA01000118">
    <property type="protein sequence ID" value="CEH12148.1"/>
    <property type="molecule type" value="Genomic_DNA"/>
</dbReference>
<feature type="compositionally biased region" description="Gly residues" evidence="6">
    <location>
        <begin position="565"/>
        <end position="589"/>
    </location>
</feature>
<feature type="region of interest" description="Disordered" evidence="6">
    <location>
        <begin position="560"/>
        <end position="633"/>
    </location>
</feature>
<dbReference type="EC" id="3.6.4.13" evidence="5"/>
<evidence type="ECO:0000256" key="6">
    <source>
        <dbReference type="SAM" id="MobiDB-lite"/>
    </source>
</evidence>
<comment type="function">
    <text evidence="5">RNA helicase.</text>
</comment>
<evidence type="ECO:0000256" key="1">
    <source>
        <dbReference type="ARBA" id="ARBA00022741"/>
    </source>
</evidence>
<dbReference type="InterPro" id="IPR027417">
    <property type="entry name" value="P-loop_NTPase"/>
</dbReference>
<comment type="domain">
    <text evidence="5">The Q motif is unique to and characteristic of the DEAD box family of RNA helicases and controls ATP binding and hydrolysis.</text>
</comment>
<dbReference type="InterPro" id="IPR011545">
    <property type="entry name" value="DEAD/DEAH_box_helicase_dom"/>
</dbReference>
<name>A0A0P1BAM7_9BASI</name>
<evidence type="ECO:0000256" key="2">
    <source>
        <dbReference type="ARBA" id="ARBA00022801"/>
    </source>
</evidence>
<evidence type="ECO:0000259" key="7">
    <source>
        <dbReference type="PROSITE" id="PS51192"/>
    </source>
</evidence>
<comment type="catalytic activity">
    <reaction evidence="5">
        <text>ATP + H2O = ADP + phosphate + H(+)</text>
        <dbReference type="Rhea" id="RHEA:13065"/>
        <dbReference type="ChEBI" id="CHEBI:15377"/>
        <dbReference type="ChEBI" id="CHEBI:15378"/>
        <dbReference type="ChEBI" id="CHEBI:30616"/>
        <dbReference type="ChEBI" id="CHEBI:43474"/>
        <dbReference type="ChEBI" id="CHEBI:456216"/>
        <dbReference type="EC" id="3.6.4.13"/>
    </reaction>
</comment>
<evidence type="ECO:0000313" key="9">
    <source>
        <dbReference type="EMBL" id="CEH12148.1"/>
    </source>
</evidence>
<dbReference type="CDD" id="cd18787">
    <property type="entry name" value="SF2_C_DEAD"/>
    <property type="match status" value="1"/>
</dbReference>
<accession>A0A0P1BAM7</accession>
<keyword evidence="5 9" id="KW-0347">Helicase</keyword>
<evidence type="ECO:0000256" key="5">
    <source>
        <dbReference type="RuleBase" id="RU365068"/>
    </source>
</evidence>
<feature type="compositionally biased region" description="Gly residues" evidence="6">
    <location>
        <begin position="605"/>
        <end position="627"/>
    </location>
</feature>
<dbReference type="GO" id="GO:0003723">
    <property type="term" value="F:RNA binding"/>
    <property type="evidence" value="ECO:0007669"/>
    <property type="project" value="UniProtKB-UniRule"/>
</dbReference>
<keyword evidence="10" id="KW-1185">Reference proteome</keyword>
<dbReference type="PROSITE" id="PS51194">
    <property type="entry name" value="HELICASE_CTER"/>
    <property type="match status" value="1"/>
</dbReference>
<feature type="compositionally biased region" description="Low complexity" evidence="6">
    <location>
        <begin position="590"/>
        <end position="604"/>
    </location>
</feature>
<evidence type="ECO:0000259" key="8">
    <source>
        <dbReference type="PROSITE" id="PS51194"/>
    </source>
</evidence>
<dbReference type="GO" id="GO:0003724">
    <property type="term" value="F:RNA helicase activity"/>
    <property type="evidence" value="ECO:0007669"/>
    <property type="project" value="UniProtKB-EC"/>
</dbReference>
<keyword evidence="1 5" id="KW-0547">Nucleotide-binding</keyword>
<organism evidence="9 10">
    <name type="scientific">Ceraceosorus bombacis</name>
    <dbReference type="NCBI Taxonomy" id="401625"/>
    <lineage>
        <taxon>Eukaryota</taxon>
        <taxon>Fungi</taxon>
        <taxon>Dikarya</taxon>
        <taxon>Basidiomycota</taxon>
        <taxon>Ustilaginomycotina</taxon>
        <taxon>Exobasidiomycetes</taxon>
        <taxon>Ceraceosorales</taxon>
        <taxon>Ceraceosoraceae</taxon>
        <taxon>Ceraceosorus</taxon>
    </lineage>
</organism>
<dbReference type="Proteomes" id="UP000054845">
    <property type="component" value="Unassembled WGS sequence"/>
</dbReference>